<dbReference type="HOGENOM" id="CLU_077575_1_0_1"/>
<keyword evidence="2" id="KW-1185">Reference proteome</keyword>
<organism evidence="1 2">
    <name type="scientific">Scleroderma citrinum Foug A</name>
    <dbReference type="NCBI Taxonomy" id="1036808"/>
    <lineage>
        <taxon>Eukaryota</taxon>
        <taxon>Fungi</taxon>
        <taxon>Dikarya</taxon>
        <taxon>Basidiomycota</taxon>
        <taxon>Agaricomycotina</taxon>
        <taxon>Agaricomycetes</taxon>
        <taxon>Agaricomycetidae</taxon>
        <taxon>Boletales</taxon>
        <taxon>Sclerodermatineae</taxon>
        <taxon>Sclerodermataceae</taxon>
        <taxon>Scleroderma</taxon>
    </lineage>
</organism>
<dbReference type="EMBL" id="KN822004">
    <property type="protein sequence ID" value="KIM70405.1"/>
    <property type="molecule type" value="Genomic_DNA"/>
</dbReference>
<reference evidence="1 2" key="1">
    <citation type="submission" date="2014-04" db="EMBL/GenBank/DDBJ databases">
        <authorList>
            <consortium name="DOE Joint Genome Institute"/>
            <person name="Kuo A."/>
            <person name="Kohler A."/>
            <person name="Nagy L.G."/>
            <person name="Floudas D."/>
            <person name="Copeland A."/>
            <person name="Barry K.W."/>
            <person name="Cichocki N."/>
            <person name="Veneault-Fourrey C."/>
            <person name="LaButti K."/>
            <person name="Lindquist E.A."/>
            <person name="Lipzen A."/>
            <person name="Lundell T."/>
            <person name="Morin E."/>
            <person name="Murat C."/>
            <person name="Sun H."/>
            <person name="Tunlid A."/>
            <person name="Henrissat B."/>
            <person name="Grigoriev I.V."/>
            <person name="Hibbett D.S."/>
            <person name="Martin F."/>
            <person name="Nordberg H.P."/>
            <person name="Cantor M.N."/>
            <person name="Hua S.X."/>
        </authorList>
    </citation>
    <scope>NUCLEOTIDE SEQUENCE [LARGE SCALE GENOMIC DNA]</scope>
    <source>
        <strain evidence="1 2">Foug A</strain>
    </source>
</reference>
<dbReference type="STRING" id="1036808.A0A0C3ECG2"/>
<evidence type="ECO:0008006" key="3">
    <source>
        <dbReference type="Google" id="ProtNLM"/>
    </source>
</evidence>
<gene>
    <name evidence="1" type="ORF">SCLCIDRAFT_58450</name>
</gene>
<name>A0A0C3ECG2_9AGAM</name>
<proteinExistence type="predicted"/>
<protein>
    <recommendedName>
        <fullName evidence="3">Reverse transcriptase domain-containing protein</fullName>
    </recommendedName>
</protein>
<evidence type="ECO:0000313" key="1">
    <source>
        <dbReference type="EMBL" id="KIM70405.1"/>
    </source>
</evidence>
<dbReference type="Proteomes" id="UP000053989">
    <property type="component" value="Unassembled WGS sequence"/>
</dbReference>
<evidence type="ECO:0000313" key="2">
    <source>
        <dbReference type="Proteomes" id="UP000053989"/>
    </source>
</evidence>
<dbReference type="OrthoDB" id="2205812at2759"/>
<accession>A0A0C3ECG2</accession>
<feature type="non-terminal residue" evidence="1">
    <location>
        <position position="183"/>
    </location>
</feature>
<dbReference type="InParanoid" id="A0A0C3ECG2"/>
<reference evidence="2" key="2">
    <citation type="submission" date="2015-01" db="EMBL/GenBank/DDBJ databases">
        <title>Evolutionary Origins and Diversification of the Mycorrhizal Mutualists.</title>
        <authorList>
            <consortium name="DOE Joint Genome Institute"/>
            <consortium name="Mycorrhizal Genomics Consortium"/>
            <person name="Kohler A."/>
            <person name="Kuo A."/>
            <person name="Nagy L.G."/>
            <person name="Floudas D."/>
            <person name="Copeland A."/>
            <person name="Barry K.W."/>
            <person name="Cichocki N."/>
            <person name="Veneault-Fourrey C."/>
            <person name="LaButti K."/>
            <person name="Lindquist E.A."/>
            <person name="Lipzen A."/>
            <person name="Lundell T."/>
            <person name="Morin E."/>
            <person name="Murat C."/>
            <person name="Riley R."/>
            <person name="Ohm R."/>
            <person name="Sun H."/>
            <person name="Tunlid A."/>
            <person name="Henrissat B."/>
            <person name="Grigoriev I.V."/>
            <person name="Hibbett D.S."/>
            <person name="Martin F."/>
        </authorList>
    </citation>
    <scope>NUCLEOTIDE SEQUENCE [LARGE SCALE GENOMIC DNA]</scope>
    <source>
        <strain evidence="2">Foug A</strain>
    </source>
</reference>
<dbReference type="AlphaFoldDB" id="A0A0C3ECG2"/>
<sequence length="183" mass="20786">MLRSSPNLKGFTIPGVLQRVIVNLYADDTTVYLYKTDSYTDLQRILSRWCLASGARFNLEKTEIVPIGSIEHRARIISTRCVHPSDPPLHPDICIAKDRHPVRCLGAWIGNDLRVCTPWNPVLNKVRSTLKKWGKASPLLDVKGHIVQMFARGMTQFLMKAQSMPKEIESALVSTIREFIWDS</sequence>